<dbReference type="STRING" id="78410.A0A0P7AZJ7"/>
<organism evidence="15 16">
    <name type="scientific">Neonectria ditissima</name>
    <dbReference type="NCBI Taxonomy" id="78410"/>
    <lineage>
        <taxon>Eukaryota</taxon>
        <taxon>Fungi</taxon>
        <taxon>Dikarya</taxon>
        <taxon>Ascomycota</taxon>
        <taxon>Pezizomycotina</taxon>
        <taxon>Sordariomycetes</taxon>
        <taxon>Hypocreomycetidae</taxon>
        <taxon>Hypocreales</taxon>
        <taxon>Nectriaceae</taxon>
        <taxon>Neonectria</taxon>
    </lineage>
</organism>
<dbReference type="SUPFAM" id="SSF51126">
    <property type="entry name" value="Pectin lyase-like"/>
    <property type="match status" value="1"/>
</dbReference>
<evidence type="ECO:0000256" key="4">
    <source>
        <dbReference type="ARBA" id="ARBA00022525"/>
    </source>
</evidence>
<dbReference type="GO" id="GO:0045490">
    <property type="term" value="P:pectin catabolic process"/>
    <property type="evidence" value="ECO:0007669"/>
    <property type="project" value="TreeGrafter"/>
</dbReference>
<keyword evidence="10" id="KW-0961">Cell wall biogenesis/degradation</keyword>
<evidence type="ECO:0000313" key="15">
    <source>
        <dbReference type="EMBL" id="KPM43191.1"/>
    </source>
</evidence>
<evidence type="ECO:0000256" key="8">
    <source>
        <dbReference type="ARBA" id="ARBA00023157"/>
    </source>
</evidence>
<evidence type="ECO:0000313" key="16">
    <source>
        <dbReference type="Proteomes" id="UP000050424"/>
    </source>
</evidence>
<dbReference type="Pfam" id="PF00295">
    <property type="entry name" value="Glyco_hydro_28"/>
    <property type="match status" value="1"/>
</dbReference>
<dbReference type="GO" id="GO:0004650">
    <property type="term" value="F:polygalacturonase activity"/>
    <property type="evidence" value="ECO:0007669"/>
    <property type="project" value="UniProtKB-EC"/>
</dbReference>
<dbReference type="InterPro" id="IPR006626">
    <property type="entry name" value="PbH1"/>
</dbReference>
<keyword evidence="9 13" id="KW-0326">Glycosidase</keyword>
<keyword evidence="4" id="KW-0964">Secreted</keyword>
<dbReference type="PANTHER" id="PTHR31884:SF1">
    <property type="entry name" value="POLYGALACTURONASE"/>
    <property type="match status" value="1"/>
</dbReference>
<feature type="chain" id="PRO_5006135232" description="endo-polygalacturonase" evidence="14">
    <location>
        <begin position="20"/>
        <end position="330"/>
    </location>
</feature>
<evidence type="ECO:0000256" key="7">
    <source>
        <dbReference type="ARBA" id="ARBA00022801"/>
    </source>
</evidence>
<dbReference type="EMBL" id="LKCW01000036">
    <property type="protein sequence ID" value="KPM43191.1"/>
    <property type="molecule type" value="Genomic_DNA"/>
</dbReference>
<dbReference type="PANTHER" id="PTHR31884">
    <property type="entry name" value="POLYGALACTURONASE"/>
    <property type="match status" value="1"/>
</dbReference>
<dbReference type="OrthoDB" id="1546079at2759"/>
<dbReference type="InterPro" id="IPR011050">
    <property type="entry name" value="Pectin_lyase_fold/virulence"/>
</dbReference>
<evidence type="ECO:0000256" key="13">
    <source>
        <dbReference type="RuleBase" id="RU361169"/>
    </source>
</evidence>
<evidence type="ECO:0000256" key="3">
    <source>
        <dbReference type="ARBA" id="ARBA00012736"/>
    </source>
</evidence>
<dbReference type="GO" id="GO:0005576">
    <property type="term" value="C:extracellular region"/>
    <property type="evidence" value="ECO:0007669"/>
    <property type="project" value="UniProtKB-SubCell"/>
</dbReference>
<dbReference type="GO" id="GO:0071555">
    <property type="term" value="P:cell wall organization"/>
    <property type="evidence" value="ECO:0007669"/>
    <property type="project" value="UniProtKB-KW"/>
</dbReference>
<accession>A0A0P7AZJ7</accession>
<keyword evidence="16" id="KW-1185">Reference proteome</keyword>
<comment type="caution">
    <text evidence="15">The sequence shown here is derived from an EMBL/GenBank/DDBJ whole genome shotgun (WGS) entry which is preliminary data.</text>
</comment>
<keyword evidence="6" id="KW-0677">Repeat</keyword>
<feature type="active site" evidence="12">
    <location>
        <position position="213"/>
    </location>
</feature>
<gene>
    <name evidence="15" type="ORF">AK830_g3348</name>
</gene>
<feature type="signal peptide" evidence="14">
    <location>
        <begin position="1"/>
        <end position="19"/>
    </location>
</feature>
<evidence type="ECO:0000256" key="1">
    <source>
        <dbReference type="ARBA" id="ARBA00004613"/>
    </source>
</evidence>
<dbReference type="Proteomes" id="UP000050424">
    <property type="component" value="Unassembled WGS sequence"/>
</dbReference>
<comment type="catalytic activity">
    <reaction evidence="11">
        <text>(1,4-alpha-D-galacturonosyl)n+m + H2O = (1,4-alpha-D-galacturonosyl)n + (1,4-alpha-D-galacturonosyl)m.</text>
        <dbReference type="EC" id="3.2.1.15"/>
    </reaction>
</comment>
<proteinExistence type="inferred from homology"/>
<dbReference type="PROSITE" id="PS00502">
    <property type="entry name" value="POLYGALACTURONASE"/>
    <property type="match status" value="1"/>
</dbReference>
<dbReference type="InterPro" id="IPR012334">
    <property type="entry name" value="Pectin_lyas_fold"/>
</dbReference>
<evidence type="ECO:0000256" key="5">
    <source>
        <dbReference type="ARBA" id="ARBA00022729"/>
    </source>
</evidence>
<keyword evidence="5 14" id="KW-0732">Signal</keyword>
<dbReference type="SMART" id="SM00710">
    <property type="entry name" value="PbH1"/>
    <property type="match status" value="6"/>
</dbReference>
<evidence type="ECO:0000256" key="12">
    <source>
        <dbReference type="PROSITE-ProRule" id="PRU10052"/>
    </source>
</evidence>
<keyword evidence="7 13" id="KW-0378">Hydrolase</keyword>
<evidence type="ECO:0000256" key="11">
    <source>
        <dbReference type="ARBA" id="ARBA00034074"/>
    </source>
</evidence>
<comment type="similarity">
    <text evidence="2 13">Belongs to the glycosyl hydrolase 28 family.</text>
</comment>
<keyword evidence="8" id="KW-1015">Disulfide bond</keyword>
<reference evidence="15 16" key="1">
    <citation type="submission" date="2015-09" db="EMBL/GenBank/DDBJ databases">
        <title>Draft genome of a European isolate of the apple canker pathogen Neonectria ditissima.</title>
        <authorList>
            <person name="Gomez-Cortecero A."/>
            <person name="Harrison R.J."/>
            <person name="Armitage A.D."/>
        </authorList>
    </citation>
    <scope>NUCLEOTIDE SEQUENCE [LARGE SCALE GENOMIC DNA]</scope>
    <source>
        <strain evidence="15 16">R09/05</strain>
    </source>
</reference>
<dbReference type="EC" id="3.2.1.15" evidence="3"/>
<evidence type="ECO:0000256" key="10">
    <source>
        <dbReference type="ARBA" id="ARBA00023316"/>
    </source>
</evidence>
<name>A0A0P7AZJ7_9HYPO</name>
<comment type="subcellular location">
    <subcellularLocation>
        <location evidence="1">Secreted</location>
    </subcellularLocation>
</comment>
<evidence type="ECO:0000256" key="2">
    <source>
        <dbReference type="ARBA" id="ARBA00008834"/>
    </source>
</evidence>
<evidence type="ECO:0000256" key="6">
    <source>
        <dbReference type="ARBA" id="ARBA00022737"/>
    </source>
</evidence>
<dbReference type="InterPro" id="IPR000743">
    <property type="entry name" value="Glyco_hydro_28"/>
</dbReference>
<protein>
    <recommendedName>
        <fullName evidence="3">endo-polygalacturonase</fullName>
        <ecNumber evidence="3">3.2.1.15</ecNumber>
    </recommendedName>
</protein>
<evidence type="ECO:0000256" key="14">
    <source>
        <dbReference type="SAM" id="SignalP"/>
    </source>
</evidence>
<dbReference type="Gene3D" id="2.160.20.10">
    <property type="entry name" value="Single-stranded right-handed beta-helix, Pectin lyase-like"/>
    <property type="match status" value="1"/>
</dbReference>
<dbReference type="InterPro" id="IPR050434">
    <property type="entry name" value="Glycosyl_hydrlase_28"/>
</dbReference>
<dbReference type="AlphaFoldDB" id="A0A0P7AZJ7"/>
<evidence type="ECO:0000256" key="9">
    <source>
        <dbReference type="ARBA" id="ARBA00023295"/>
    </source>
</evidence>
<sequence>MTKFGSAVLVAALAGIAIAAPSAPAVTEAPDLDKRATTCTFTGSDGAASASASQAACSTIVLADVAVPAGEAIDLRKLSDGAHTITVEGASGAVLNADGARWWDGKGGNGGTIKPKFFSAHDLTDSTFKSLYIKNTPVQAVSINGVDGLTITDMTIDDVDGDAGGGHNTDGFDIGDSSNVIITGAKVSNQDDCVAINSGNNITFSGGVCSGGHGLSIGSVGNRDNNVVDTVNFENNQVKDSTQAIRVKTFTNATGSVTGVTYSDITMSGISKYGILIEQNYDGGDLHGDPTSDLPITALTLKNISGTGAVAASGTNIAIVCGDTGCSNWT</sequence>